<dbReference type="Proteomes" id="UP000270296">
    <property type="component" value="Unassembled WGS sequence"/>
</dbReference>
<keyword evidence="3" id="KW-1185">Reference proteome</keyword>
<reference evidence="2 3" key="2">
    <citation type="submission" date="2018-11" db="EMBL/GenBank/DDBJ databases">
        <authorList>
            <consortium name="Pathogen Informatics"/>
        </authorList>
    </citation>
    <scope>NUCLEOTIDE SEQUENCE [LARGE SCALE GENOMIC DNA]</scope>
</reference>
<organism evidence="4">
    <name type="scientific">Soboliphyme baturini</name>
    <dbReference type="NCBI Taxonomy" id="241478"/>
    <lineage>
        <taxon>Eukaryota</taxon>
        <taxon>Metazoa</taxon>
        <taxon>Ecdysozoa</taxon>
        <taxon>Nematoda</taxon>
        <taxon>Enoplea</taxon>
        <taxon>Dorylaimia</taxon>
        <taxon>Dioctophymatida</taxon>
        <taxon>Dioctophymatoidea</taxon>
        <taxon>Soboliphymatidae</taxon>
        <taxon>Soboliphyme</taxon>
    </lineage>
</organism>
<evidence type="ECO:0000313" key="4">
    <source>
        <dbReference type="WBParaSite" id="SBAD_0000360501-mRNA-1"/>
    </source>
</evidence>
<evidence type="ECO:0000313" key="3">
    <source>
        <dbReference type="Proteomes" id="UP000270296"/>
    </source>
</evidence>
<evidence type="ECO:0000256" key="1">
    <source>
        <dbReference type="SAM" id="MobiDB-lite"/>
    </source>
</evidence>
<name>A0A183IIK1_9BILA</name>
<evidence type="ECO:0000313" key="2">
    <source>
        <dbReference type="EMBL" id="VDP01176.1"/>
    </source>
</evidence>
<sequence length="72" mass="8354">MRMQKSASYRQRDSHGKANGRARSSALWRQMVNEDRPPYTAGRPGRLVAHRDGVRLYQKSGRQFLEGERPQL</sequence>
<reference evidence="4" key="1">
    <citation type="submission" date="2016-06" db="UniProtKB">
        <authorList>
            <consortium name="WormBaseParasite"/>
        </authorList>
    </citation>
    <scope>IDENTIFICATION</scope>
</reference>
<dbReference type="AlphaFoldDB" id="A0A183IIK1"/>
<gene>
    <name evidence="2" type="ORF">SBAD_LOCUS3446</name>
</gene>
<dbReference type="EMBL" id="UZAM01007751">
    <property type="protein sequence ID" value="VDP01176.1"/>
    <property type="molecule type" value="Genomic_DNA"/>
</dbReference>
<proteinExistence type="predicted"/>
<feature type="region of interest" description="Disordered" evidence="1">
    <location>
        <begin position="1"/>
        <end position="47"/>
    </location>
</feature>
<accession>A0A183IIK1</accession>
<dbReference type="WBParaSite" id="SBAD_0000360501-mRNA-1">
    <property type="protein sequence ID" value="SBAD_0000360501-mRNA-1"/>
    <property type="gene ID" value="SBAD_0000360501"/>
</dbReference>
<protein>
    <submittedName>
        <fullName evidence="4">Integrase</fullName>
    </submittedName>
</protein>